<proteinExistence type="predicted"/>
<evidence type="ECO:0000313" key="1">
    <source>
        <dbReference type="EMBL" id="ESA23829.1"/>
    </source>
</evidence>
<dbReference type="EMBL" id="KI274456">
    <property type="protein sequence ID" value="ESA23829.1"/>
    <property type="molecule type" value="Genomic_DNA"/>
</dbReference>
<name>U9UTT2_RHIID</name>
<dbReference type="AlphaFoldDB" id="U9UTT2"/>
<feature type="non-terminal residue" evidence="1">
    <location>
        <position position="1"/>
    </location>
</feature>
<dbReference type="HOGENOM" id="CLU_1998051_0_0_1"/>
<organism evidence="1">
    <name type="scientific">Rhizophagus irregularis (strain DAOM 181602 / DAOM 197198 / MUCL 43194)</name>
    <name type="common">Arbuscular mycorrhizal fungus</name>
    <name type="synonym">Glomus intraradices</name>
    <dbReference type="NCBI Taxonomy" id="747089"/>
    <lineage>
        <taxon>Eukaryota</taxon>
        <taxon>Fungi</taxon>
        <taxon>Fungi incertae sedis</taxon>
        <taxon>Mucoromycota</taxon>
        <taxon>Glomeromycotina</taxon>
        <taxon>Glomeromycetes</taxon>
        <taxon>Glomerales</taxon>
        <taxon>Glomeraceae</taxon>
        <taxon>Rhizophagus</taxon>
    </lineage>
</organism>
<reference evidence="1" key="1">
    <citation type="submission" date="2013-07" db="EMBL/GenBank/DDBJ databases">
        <title>The genome of an arbuscular mycorrhizal fungus provides insights into the evolution of the oldest plant symbiosis.</title>
        <authorList>
            <consortium name="DOE Joint Genome Institute"/>
            <person name="Tisserant E."/>
            <person name="Malbreil M."/>
            <person name="Kuo A."/>
            <person name="Kohler A."/>
            <person name="Symeonidi A."/>
            <person name="Balestrini R."/>
            <person name="Charron P."/>
            <person name="Duensing N."/>
            <person name="Frei-dit-Frey N."/>
            <person name="Gianinazzi-Pearson V."/>
            <person name="Gilbert B."/>
            <person name="Handa Y."/>
            <person name="Hijri M."/>
            <person name="Kaul R."/>
            <person name="Kawaguchi M."/>
            <person name="Krajinski F."/>
            <person name="Lammers P."/>
            <person name="Lapierre D."/>
            <person name="Masclaux F.G."/>
            <person name="Murat C."/>
            <person name="Morin E."/>
            <person name="Ndikumana S."/>
            <person name="Pagni M."/>
            <person name="Petitpierre D."/>
            <person name="Requena N."/>
            <person name="Rosikiewicz P."/>
            <person name="Riley R."/>
            <person name="Saito K."/>
            <person name="San Clemente H."/>
            <person name="Shapiro H."/>
            <person name="van Tuinen D."/>
            <person name="Becard G."/>
            <person name="Bonfante P."/>
            <person name="Paszkowski U."/>
            <person name="Shachar-Hill Y."/>
            <person name="Young J.P."/>
            <person name="Sanders I.R."/>
            <person name="Henrissat B."/>
            <person name="Rensing S.A."/>
            <person name="Grigoriev I.V."/>
            <person name="Corradi N."/>
            <person name="Roux C."/>
            <person name="Martin F."/>
        </authorList>
    </citation>
    <scope>NUCLEOTIDE SEQUENCE</scope>
    <source>
        <strain evidence="1">DAOM 197198</strain>
    </source>
</reference>
<sequence>ESTGKKISYITSCESHMILHMTSNRFPEDVTFRNLFVIKSVELLYFVDSYIWRFGVVVDKLVSTDLIVQQVLYISIMVRFVNEAQYEYSKEQILVLFKQSLTDEVLVFLKIYKEVILRIKSLQTS</sequence>
<accession>U9UTT2</accession>
<gene>
    <name evidence="1" type="ORF">GLOINDRAFT_90748</name>
</gene>
<protein>
    <submittedName>
        <fullName evidence="1">Uncharacterized protein</fullName>
    </submittedName>
</protein>